<dbReference type="SUPFAM" id="SSF47240">
    <property type="entry name" value="Ferritin-like"/>
    <property type="match status" value="1"/>
</dbReference>
<evidence type="ECO:0000313" key="2">
    <source>
        <dbReference type="Proteomes" id="UP000059419"/>
    </source>
</evidence>
<sequence>MSTTKIENYHSWLRDAHAMEKQAESMLSKMAGRLEHYPDLKARIEQHIEETKGQLELLQGVLDRNGVDNSTLKDTMGKMAAFGQAMGGMTADDEVVKGAISGYVFEQFEIASYTSLIAAAELAGDTEGARVFEQIRDQEVQMAEWCLTHLPGVTEQFLVRDAASGVEAKK</sequence>
<protein>
    <submittedName>
        <fullName evidence="1">Protein YciE</fullName>
    </submittedName>
</protein>
<dbReference type="InterPro" id="IPR010287">
    <property type="entry name" value="DUF892_YciF-like"/>
</dbReference>
<organism evidence="1 2">
    <name type="scientific">Duffyella gerundensis</name>
    <dbReference type="NCBI Taxonomy" id="1619313"/>
    <lineage>
        <taxon>Bacteria</taxon>
        <taxon>Pseudomonadati</taxon>
        <taxon>Pseudomonadota</taxon>
        <taxon>Gammaproteobacteria</taxon>
        <taxon>Enterobacterales</taxon>
        <taxon>Erwiniaceae</taxon>
        <taxon>Duffyella</taxon>
    </lineage>
</organism>
<dbReference type="InterPro" id="IPR012347">
    <property type="entry name" value="Ferritin-like"/>
</dbReference>
<dbReference type="Proteomes" id="UP000059419">
    <property type="component" value="Chromosome 1"/>
</dbReference>
<evidence type="ECO:0000313" key="1">
    <source>
        <dbReference type="EMBL" id="CUU25190.1"/>
    </source>
</evidence>
<dbReference type="EMBL" id="LN907827">
    <property type="protein sequence ID" value="CUU25190.1"/>
    <property type="molecule type" value="Genomic_DNA"/>
</dbReference>
<dbReference type="RefSeq" id="WP_067433616.1">
    <property type="nucleotide sequence ID" value="NZ_JACSXD010000010.1"/>
</dbReference>
<dbReference type="STRING" id="1619313.EM595_2959"/>
<accession>A0A0U5L8W1</accession>
<dbReference type="OrthoDB" id="7273732at2"/>
<keyword evidence="2" id="KW-1185">Reference proteome</keyword>
<name>A0A0U5L8W1_9GAMM</name>
<dbReference type="PATRIC" id="fig|1619313.3.peg.3071"/>
<dbReference type="KEGG" id="ege:EM595_2959"/>
<dbReference type="Gene3D" id="1.20.1260.10">
    <property type="match status" value="1"/>
</dbReference>
<reference evidence="2" key="1">
    <citation type="submission" date="2015-11" db="EMBL/GenBank/DDBJ databases">
        <authorList>
            <person name="Blom J."/>
        </authorList>
    </citation>
    <scope>NUCLEOTIDE SEQUENCE [LARGE SCALE GENOMIC DNA]</scope>
</reference>
<dbReference type="Pfam" id="PF05974">
    <property type="entry name" value="DUF892"/>
    <property type="match status" value="1"/>
</dbReference>
<gene>
    <name evidence="1" type="primary">yciE</name>
    <name evidence="1" type="ORF">EM595_2959</name>
</gene>
<dbReference type="InterPro" id="IPR009078">
    <property type="entry name" value="Ferritin-like_SF"/>
</dbReference>
<proteinExistence type="predicted"/>
<dbReference type="AlphaFoldDB" id="A0A0U5L8W1"/>